<dbReference type="RefSeq" id="XP_002428673.1">
    <property type="nucleotide sequence ID" value="XM_002428628.1"/>
</dbReference>
<evidence type="ECO:0000313" key="3">
    <source>
        <dbReference type="EMBL" id="EEB15935.1"/>
    </source>
</evidence>
<feature type="region of interest" description="Disordered" evidence="1">
    <location>
        <begin position="769"/>
        <end position="853"/>
    </location>
</feature>
<dbReference type="KEGG" id="phu:Phum_PHUM397020"/>
<dbReference type="InterPro" id="IPR036457">
    <property type="entry name" value="PPM-type-like_dom_sf"/>
</dbReference>
<name>E0VRC9_PEDHC</name>
<protein>
    <recommendedName>
        <fullName evidence="2">PPM-type phosphatase domain-containing protein</fullName>
    </recommendedName>
</protein>
<dbReference type="CTD" id="8237830"/>
<feature type="compositionally biased region" description="Acidic residues" evidence="1">
    <location>
        <begin position="830"/>
        <end position="841"/>
    </location>
</feature>
<feature type="domain" description="PPM-type phosphatase" evidence="2">
    <location>
        <begin position="418"/>
        <end position="731"/>
    </location>
</feature>
<keyword evidence="5" id="KW-1185">Reference proteome</keyword>
<feature type="compositionally biased region" description="Basic and acidic residues" evidence="1">
    <location>
        <begin position="795"/>
        <end position="816"/>
    </location>
</feature>
<dbReference type="VEuPathDB" id="VectorBase:PHUM397020"/>
<dbReference type="STRING" id="121224.E0VRC9"/>
<reference evidence="3" key="2">
    <citation type="submission" date="2007-04" db="EMBL/GenBank/DDBJ databases">
        <title>The genome of the human body louse.</title>
        <authorList>
            <consortium name="The Human Body Louse Genome Consortium"/>
            <person name="Kirkness E."/>
            <person name="Walenz B."/>
            <person name="Hass B."/>
            <person name="Bruggner R."/>
            <person name="Strausberg R."/>
        </authorList>
    </citation>
    <scope>NUCLEOTIDE SEQUENCE</scope>
    <source>
        <strain evidence="3">USDA</strain>
    </source>
</reference>
<dbReference type="eggNOG" id="ENOG502QTP9">
    <property type="taxonomic scope" value="Eukaryota"/>
</dbReference>
<dbReference type="InterPro" id="IPR001932">
    <property type="entry name" value="PPM-type_phosphatase-like_dom"/>
</dbReference>
<dbReference type="InParanoid" id="E0VRC9"/>
<dbReference type="SMART" id="SM00332">
    <property type="entry name" value="PP2Cc"/>
    <property type="match status" value="1"/>
</dbReference>
<reference evidence="3" key="1">
    <citation type="submission" date="2007-04" db="EMBL/GenBank/DDBJ databases">
        <title>Annotation of Pediculus humanus corporis strain USDA.</title>
        <authorList>
            <person name="Kirkness E."/>
            <person name="Hannick L."/>
            <person name="Hass B."/>
            <person name="Bruggner R."/>
            <person name="Lawson D."/>
            <person name="Bidwell S."/>
            <person name="Joardar V."/>
            <person name="Caler E."/>
            <person name="Walenz B."/>
            <person name="Inman J."/>
            <person name="Schobel S."/>
            <person name="Galinsky K."/>
            <person name="Amedeo P."/>
            <person name="Strausberg R."/>
        </authorList>
    </citation>
    <scope>NUCLEOTIDE SEQUENCE</scope>
    <source>
        <strain evidence="3">USDA</strain>
    </source>
</reference>
<dbReference type="SUPFAM" id="SSF81606">
    <property type="entry name" value="PP2C-like"/>
    <property type="match status" value="1"/>
</dbReference>
<reference evidence="4" key="3">
    <citation type="submission" date="2020-05" db="UniProtKB">
        <authorList>
            <consortium name="EnsemblMetazoa"/>
        </authorList>
    </citation>
    <scope>IDENTIFICATION</scope>
    <source>
        <strain evidence="4">USDA</strain>
    </source>
</reference>
<dbReference type="GeneID" id="8237830"/>
<evidence type="ECO:0000313" key="5">
    <source>
        <dbReference type="Proteomes" id="UP000009046"/>
    </source>
</evidence>
<accession>E0VRC9</accession>
<dbReference type="FunCoup" id="E0VRC9">
    <property type="interactions" value="1"/>
</dbReference>
<dbReference type="Proteomes" id="UP000009046">
    <property type="component" value="Unassembled WGS sequence"/>
</dbReference>
<dbReference type="EMBL" id="AAZO01004654">
    <property type="status" value="NOT_ANNOTATED_CDS"/>
    <property type="molecule type" value="Genomic_DNA"/>
</dbReference>
<evidence type="ECO:0000256" key="1">
    <source>
        <dbReference type="SAM" id="MobiDB-lite"/>
    </source>
</evidence>
<feature type="compositionally biased region" description="Low complexity" evidence="1">
    <location>
        <begin position="785"/>
        <end position="794"/>
    </location>
</feature>
<proteinExistence type="predicted"/>
<dbReference type="OrthoDB" id="2556847at2759"/>
<gene>
    <name evidence="4" type="primary">8237830</name>
    <name evidence="3" type="ORF">Phum_PHUM397020</name>
</gene>
<dbReference type="EMBL" id="DS235465">
    <property type="protein sequence ID" value="EEB15935.1"/>
    <property type="molecule type" value="Genomic_DNA"/>
</dbReference>
<dbReference type="PANTHER" id="PTHR21586:SF0">
    <property type="entry name" value="PP2C-LIKE DOMAIN-CONTAINING PROTEIN CG9801"/>
    <property type="match status" value="1"/>
</dbReference>
<evidence type="ECO:0000259" key="2">
    <source>
        <dbReference type="PROSITE" id="PS51746"/>
    </source>
</evidence>
<evidence type="ECO:0000313" key="4">
    <source>
        <dbReference type="EnsemblMetazoa" id="PHUM397020-PA"/>
    </source>
</evidence>
<dbReference type="EnsemblMetazoa" id="PHUM397020-RA">
    <property type="protein sequence ID" value="PHUM397020-PA"/>
    <property type="gene ID" value="PHUM397020"/>
</dbReference>
<dbReference type="Gene3D" id="3.60.40.10">
    <property type="entry name" value="PPM-type phosphatase domain"/>
    <property type="match status" value="1"/>
</dbReference>
<dbReference type="AlphaFoldDB" id="E0VRC9"/>
<dbReference type="PANTHER" id="PTHR21586">
    <property type="entry name" value="TIPA"/>
    <property type="match status" value="1"/>
</dbReference>
<dbReference type="PROSITE" id="PS51746">
    <property type="entry name" value="PPM_2"/>
    <property type="match status" value="1"/>
</dbReference>
<dbReference type="InterPro" id="IPR053287">
    <property type="entry name" value="PP2C-like_domain"/>
</dbReference>
<sequence>MPSMRKKVSSFFKQLSVIGHTDCDQTDSGGSSGSFIHRYLSGTDGKRHEPTILYGRTPHELPPLAVGYVATSQQSIFASMTGPEGGLTTINPSKKHLSTSDPDVDYIDITEVIPSSPEKKVKCPVASTNCVFSSVSGRWFNVPQSLSLTYPIDNSEINIRAGGQLFAFGKRSVCTSVSDLSTNESLAKKCDLSNKENNENALIENKNKKIKNRKKYKKYQDLVIEIKNDFEAYSSHENLSKLDVEKNLAKEELLNAIDKTLIRFGLNDNEKYESDLNMNEDTKTNPVENANTNENDEIFIPTIQNIINNGCQIENNKLELNNRSIPSHNEDNHNSEIELFRENAEGKKLTFTNSESFVLSKSTNTNNNYSLKKSKSAPNPFKNSHLQMDSANDNKIKPFVKWEDVAGIIDWNRPHNRAYGIATTLYEKNPITDQNAGNPIADCFAIVARENSGILALADGVNWGEKSCLAARSAIYGCVEYLNKTLFNPYSNTKVTNTTEVFVALLRSFHMAHSLILQTEGMLTTLTVAVVLPLASNGKYITCVCNVGDSWAYVYSVKYGVREITKGSHDIYCMRDMRDALGALGPVDGTNPELGNLTCSMTEVESGDIVFITSDGISDNFDPVVGKFAVSFTPHNVQCDNRVLPSTKPDIMTRNLPVVQAVQRHELTLLRLEDLLRNNVSGDGPVCTLASDLCSRLLDFAIRLTSAKRKILEDVELYYTEENGAVVELSKTEQRIRRKNTYEKLVLVPGKLDHASVVAYNVGRYTKDENEKDVGSTNPDDESSSLEASSSTCELEFKNTEMKDGQTTEDDMKKSNENGGNKRLSIYDNNNDDDDDVDDESEGKMNDLFETVM</sequence>
<organism>
    <name type="scientific">Pediculus humanus subsp. corporis</name>
    <name type="common">Body louse</name>
    <dbReference type="NCBI Taxonomy" id="121224"/>
    <lineage>
        <taxon>Eukaryota</taxon>
        <taxon>Metazoa</taxon>
        <taxon>Ecdysozoa</taxon>
        <taxon>Arthropoda</taxon>
        <taxon>Hexapoda</taxon>
        <taxon>Insecta</taxon>
        <taxon>Pterygota</taxon>
        <taxon>Neoptera</taxon>
        <taxon>Paraneoptera</taxon>
        <taxon>Psocodea</taxon>
        <taxon>Troctomorpha</taxon>
        <taxon>Phthiraptera</taxon>
        <taxon>Anoplura</taxon>
        <taxon>Pediculidae</taxon>
        <taxon>Pediculus</taxon>
    </lineage>
</organism>
<dbReference type="HOGENOM" id="CLU_016863_0_0_1"/>